<evidence type="ECO:0000313" key="2">
    <source>
        <dbReference type="Proteomes" id="UP000297452"/>
    </source>
</evidence>
<evidence type="ECO:0000313" key="1">
    <source>
        <dbReference type="EMBL" id="TGO46136.1"/>
    </source>
</evidence>
<name>A0A4Z1HAP4_9HELO</name>
<comment type="caution">
    <text evidence="1">The sequence shown here is derived from an EMBL/GenBank/DDBJ whole genome shotgun (WGS) entry which is preliminary data.</text>
</comment>
<proteinExistence type="predicted"/>
<gene>
    <name evidence="1" type="ORF">BOTNAR_0611g00020</name>
</gene>
<keyword evidence="2" id="KW-1185">Reference proteome</keyword>
<organism evidence="1 2">
    <name type="scientific">Botryotinia narcissicola</name>
    <dbReference type="NCBI Taxonomy" id="278944"/>
    <lineage>
        <taxon>Eukaryota</taxon>
        <taxon>Fungi</taxon>
        <taxon>Dikarya</taxon>
        <taxon>Ascomycota</taxon>
        <taxon>Pezizomycotina</taxon>
        <taxon>Leotiomycetes</taxon>
        <taxon>Helotiales</taxon>
        <taxon>Sclerotiniaceae</taxon>
        <taxon>Botryotinia</taxon>
    </lineage>
</organism>
<dbReference type="OrthoDB" id="10254945at2759"/>
<protein>
    <submittedName>
        <fullName evidence="1">Uncharacterized protein</fullName>
    </submittedName>
</protein>
<accession>A0A4Z1HAP4</accession>
<sequence>MSDEAVQEALYDYCGGCRDLDIETFRLWLVHRFEMDEFDGEDADEKFRDLIWETVRQGGTYFTLGPKNIVRFIYPLKEIREEKADAFTKERMKAIQERAEDTEINRVVS</sequence>
<reference evidence="1 2" key="1">
    <citation type="submission" date="2017-12" db="EMBL/GenBank/DDBJ databases">
        <title>Comparative genomics of Botrytis spp.</title>
        <authorList>
            <person name="Valero-Jimenez C.A."/>
            <person name="Tapia P."/>
            <person name="Veloso J."/>
            <person name="Silva-Moreno E."/>
            <person name="Staats M."/>
            <person name="Valdes J.H."/>
            <person name="Van Kan J.A.L."/>
        </authorList>
    </citation>
    <scope>NUCLEOTIDE SEQUENCE [LARGE SCALE GENOMIC DNA]</scope>
    <source>
        <strain evidence="1 2">MUCL2120</strain>
    </source>
</reference>
<dbReference type="Proteomes" id="UP000297452">
    <property type="component" value="Unassembled WGS sequence"/>
</dbReference>
<dbReference type="AlphaFoldDB" id="A0A4Z1HAP4"/>
<dbReference type="EMBL" id="PQXJ01000610">
    <property type="protein sequence ID" value="TGO46136.1"/>
    <property type="molecule type" value="Genomic_DNA"/>
</dbReference>